<proteinExistence type="predicted"/>
<feature type="compositionally biased region" description="Acidic residues" evidence="1">
    <location>
        <begin position="139"/>
        <end position="159"/>
    </location>
</feature>
<dbReference type="EMBL" id="JABBWK010000005">
    <property type="protein sequence ID" value="KAG1906109.1"/>
    <property type="molecule type" value="Genomic_DNA"/>
</dbReference>
<evidence type="ECO:0000313" key="2">
    <source>
        <dbReference type="EMBL" id="KAG1906109.1"/>
    </source>
</evidence>
<dbReference type="Proteomes" id="UP001195769">
    <property type="component" value="Unassembled WGS sequence"/>
</dbReference>
<organism evidence="2 3">
    <name type="scientific">Suillus fuscotomentosus</name>
    <dbReference type="NCBI Taxonomy" id="1912939"/>
    <lineage>
        <taxon>Eukaryota</taxon>
        <taxon>Fungi</taxon>
        <taxon>Dikarya</taxon>
        <taxon>Basidiomycota</taxon>
        <taxon>Agaricomycotina</taxon>
        <taxon>Agaricomycetes</taxon>
        <taxon>Agaricomycetidae</taxon>
        <taxon>Boletales</taxon>
        <taxon>Suillineae</taxon>
        <taxon>Suillaceae</taxon>
        <taxon>Suillus</taxon>
    </lineage>
</organism>
<comment type="caution">
    <text evidence="2">The sequence shown here is derived from an EMBL/GenBank/DDBJ whole genome shotgun (WGS) entry which is preliminary data.</text>
</comment>
<evidence type="ECO:0000256" key="1">
    <source>
        <dbReference type="SAM" id="MobiDB-lite"/>
    </source>
</evidence>
<feature type="compositionally biased region" description="Basic and acidic residues" evidence="1">
    <location>
        <begin position="160"/>
        <end position="169"/>
    </location>
</feature>
<dbReference type="AlphaFoldDB" id="A0AAD4EJG1"/>
<keyword evidence="3" id="KW-1185">Reference proteome</keyword>
<dbReference type="GeneID" id="64670829"/>
<name>A0AAD4EJG1_9AGAM</name>
<dbReference type="RefSeq" id="XP_041231684.1">
    <property type="nucleotide sequence ID" value="XM_041376531.1"/>
</dbReference>
<gene>
    <name evidence="2" type="ORF">F5891DRAFT_975564</name>
</gene>
<evidence type="ECO:0000313" key="3">
    <source>
        <dbReference type="Proteomes" id="UP001195769"/>
    </source>
</evidence>
<protein>
    <submittedName>
        <fullName evidence="2">Uncharacterized protein</fullName>
    </submittedName>
</protein>
<reference evidence="2" key="1">
    <citation type="journal article" date="2020" name="New Phytol.">
        <title>Comparative genomics reveals dynamic genome evolution in host specialist ectomycorrhizal fungi.</title>
        <authorList>
            <person name="Lofgren L.A."/>
            <person name="Nguyen N.H."/>
            <person name="Vilgalys R."/>
            <person name="Ruytinx J."/>
            <person name="Liao H.L."/>
            <person name="Branco S."/>
            <person name="Kuo A."/>
            <person name="LaButti K."/>
            <person name="Lipzen A."/>
            <person name="Andreopoulos W."/>
            <person name="Pangilinan J."/>
            <person name="Riley R."/>
            <person name="Hundley H."/>
            <person name="Na H."/>
            <person name="Barry K."/>
            <person name="Grigoriev I.V."/>
            <person name="Stajich J.E."/>
            <person name="Kennedy P.G."/>
        </authorList>
    </citation>
    <scope>NUCLEOTIDE SEQUENCE</scope>
    <source>
        <strain evidence="2">FC203</strain>
    </source>
</reference>
<sequence length="245" mass="26737">MVTSTSTPMVSLTSGIREICTDFECCLEAHILHLRLSNKAQGSSNAYSFGDCFFTLVTHKRSKAHKDVKDIVFYHDPEDTVPLFPAQPTTLIGSDAFSVLLKAGHKPVPVTAGSRRSVCTSNTTELQPAWKKVVSSTSSDEDDSLDDSDAGNDTDPLEPDTDHPDTKEEAELDDNTEPKGVAEKATLGKSEHTADIYTTFTCHETHWVCNPCNKKNHFQLYKACCQAAGITMHPHAIPAGKDQAL</sequence>
<accession>A0AAD4EJG1</accession>
<feature type="region of interest" description="Disordered" evidence="1">
    <location>
        <begin position="130"/>
        <end position="187"/>
    </location>
</feature>